<name>A0A5E4QS01_9NEOP</name>
<sequence>MNSQQRQQWIQSSLPWKNSLQGHKTSEGDNITVANDPEQLVSTNHTQPDNENRGKPIISDAIDRQQKQFHIRSTPGSTYRIENRSTSSRQVIKDVFIPVNNIEEEIIKFLKENTIADRSYTLHFHVCIQQYLTTETTYKGPYKIIHLHPNNIAEIIGSHPNSKSIRVHYKLLRGPHLVTGSSSQEPSCSTQEP</sequence>
<organism evidence="2 3">
    <name type="scientific">Leptidea sinapis</name>
    <dbReference type="NCBI Taxonomy" id="189913"/>
    <lineage>
        <taxon>Eukaryota</taxon>
        <taxon>Metazoa</taxon>
        <taxon>Ecdysozoa</taxon>
        <taxon>Arthropoda</taxon>
        <taxon>Hexapoda</taxon>
        <taxon>Insecta</taxon>
        <taxon>Pterygota</taxon>
        <taxon>Neoptera</taxon>
        <taxon>Endopterygota</taxon>
        <taxon>Lepidoptera</taxon>
        <taxon>Glossata</taxon>
        <taxon>Ditrysia</taxon>
        <taxon>Papilionoidea</taxon>
        <taxon>Pieridae</taxon>
        <taxon>Dismorphiinae</taxon>
        <taxon>Leptidea</taxon>
    </lineage>
</organism>
<evidence type="ECO:0000313" key="3">
    <source>
        <dbReference type="Proteomes" id="UP000324832"/>
    </source>
</evidence>
<reference evidence="2 3" key="1">
    <citation type="submission" date="2017-07" db="EMBL/GenBank/DDBJ databases">
        <authorList>
            <person name="Talla V."/>
            <person name="Backstrom N."/>
        </authorList>
    </citation>
    <scope>NUCLEOTIDE SEQUENCE [LARGE SCALE GENOMIC DNA]</scope>
</reference>
<dbReference type="EMBL" id="FZQP02004756">
    <property type="protein sequence ID" value="VVD00465.1"/>
    <property type="molecule type" value="Genomic_DNA"/>
</dbReference>
<dbReference type="AlphaFoldDB" id="A0A5E4QS01"/>
<dbReference type="Proteomes" id="UP000324832">
    <property type="component" value="Unassembled WGS sequence"/>
</dbReference>
<proteinExistence type="predicted"/>
<accession>A0A5E4QS01</accession>
<evidence type="ECO:0000313" key="2">
    <source>
        <dbReference type="EMBL" id="VVD00465.1"/>
    </source>
</evidence>
<feature type="region of interest" description="Disordered" evidence="1">
    <location>
        <begin position="1"/>
        <end position="31"/>
    </location>
</feature>
<protein>
    <submittedName>
        <fullName evidence="2">Uncharacterized protein</fullName>
    </submittedName>
</protein>
<gene>
    <name evidence="2" type="ORF">LSINAPIS_LOCUS11094</name>
</gene>
<keyword evidence="3" id="KW-1185">Reference proteome</keyword>
<evidence type="ECO:0000256" key="1">
    <source>
        <dbReference type="SAM" id="MobiDB-lite"/>
    </source>
</evidence>